<keyword evidence="9 12" id="KW-0460">Magnesium</keyword>
<dbReference type="EMBL" id="AWQS01000286">
    <property type="protein sequence ID" value="EWT04258.1"/>
    <property type="molecule type" value="Genomic_DNA"/>
</dbReference>
<dbReference type="InterPro" id="IPR002173">
    <property type="entry name" value="Carboh/pur_kinase_PfkB_CS"/>
</dbReference>
<evidence type="ECO:0000256" key="12">
    <source>
        <dbReference type="HAMAP-Rule" id="MF_01987"/>
    </source>
</evidence>
<accession>W9GHF2</accession>
<evidence type="ECO:0000259" key="13">
    <source>
        <dbReference type="Pfam" id="PF00294"/>
    </source>
</evidence>
<comment type="subunit">
    <text evidence="12">Homodimer.</text>
</comment>
<keyword evidence="10 12" id="KW-0630">Potassium</keyword>
<evidence type="ECO:0000313" key="14">
    <source>
        <dbReference type="EMBL" id="EWT04258.1"/>
    </source>
</evidence>
<evidence type="ECO:0000256" key="5">
    <source>
        <dbReference type="ARBA" id="ARBA00022723"/>
    </source>
</evidence>
<feature type="binding site" evidence="12">
    <location>
        <position position="178"/>
    </location>
    <ligand>
        <name>ATP</name>
        <dbReference type="ChEBI" id="CHEBI:30616"/>
    </ligand>
</feature>
<proteinExistence type="inferred from homology"/>
<evidence type="ECO:0000256" key="9">
    <source>
        <dbReference type="ARBA" id="ARBA00022842"/>
    </source>
</evidence>
<dbReference type="GO" id="GO:0005524">
    <property type="term" value="F:ATP binding"/>
    <property type="evidence" value="ECO:0007669"/>
    <property type="project" value="UniProtKB-UniRule"/>
</dbReference>
<evidence type="ECO:0000256" key="8">
    <source>
        <dbReference type="ARBA" id="ARBA00022840"/>
    </source>
</evidence>
<dbReference type="InterPro" id="IPR029056">
    <property type="entry name" value="Ribokinase-like"/>
</dbReference>
<keyword evidence="11 12" id="KW-0119">Carbohydrate metabolism</keyword>
<comment type="pathway">
    <text evidence="12">Carbohydrate metabolism; D-ribose degradation; D-ribose 5-phosphate from beta-D-ribopyranose: step 2/2.</text>
</comment>
<comment type="caution">
    <text evidence="14">The sequence shown here is derived from an EMBL/GenBank/DDBJ whole genome shotgun (WGS) entry which is preliminary data.</text>
</comment>
<feature type="binding site" evidence="12">
    <location>
        <position position="262"/>
    </location>
    <ligand>
        <name>K(+)</name>
        <dbReference type="ChEBI" id="CHEBI:29103"/>
    </ligand>
</feature>
<dbReference type="Proteomes" id="UP000019494">
    <property type="component" value="Unassembled WGS sequence"/>
</dbReference>
<dbReference type="PATRIC" id="fig|584657.3.peg.3866"/>
<keyword evidence="6 12" id="KW-0547">Nucleotide-binding</keyword>
<feature type="binding site" evidence="12">
    <location>
        <position position="253"/>
    </location>
    <ligand>
        <name>ATP</name>
        <dbReference type="ChEBI" id="CHEBI:30616"/>
    </ligand>
</feature>
<keyword evidence="12" id="KW-0963">Cytoplasm</keyword>
<dbReference type="PROSITE" id="PS00584">
    <property type="entry name" value="PFKB_KINASES_2"/>
    <property type="match status" value="1"/>
</dbReference>
<comment type="similarity">
    <text evidence="12">Belongs to the carbohydrate kinase PfkB family. Ribokinase subfamily.</text>
</comment>
<dbReference type="GO" id="GO:0046872">
    <property type="term" value="F:metal ion binding"/>
    <property type="evidence" value="ECO:0007669"/>
    <property type="project" value="UniProtKB-KW"/>
</dbReference>
<dbReference type="InterPro" id="IPR002139">
    <property type="entry name" value="Ribo/fructo_kinase"/>
</dbReference>
<feature type="binding site" evidence="12">
    <location>
        <begin position="198"/>
        <end position="203"/>
    </location>
    <ligand>
        <name>ATP</name>
        <dbReference type="ChEBI" id="CHEBI:30616"/>
    </ligand>
</feature>
<feature type="binding site" evidence="12">
    <location>
        <position position="259"/>
    </location>
    <ligand>
        <name>K(+)</name>
        <dbReference type="ChEBI" id="CHEBI:29103"/>
    </ligand>
</feature>
<keyword evidence="7 12" id="KW-0418">Kinase</keyword>
<protein>
    <recommendedName>
        <fullName evidence="3 12">Ribokinase</fullName>
        <shortName evidence="12">RK</shortName>
        <ecNumber evidence="2 12">2.7.1.15</ecNumber>
    </recommendedName>
</protein>
<keyword evidence="15" id="KW-1185">Reference proteome</keyword>
<evidence type="ECO:0000256" key="1">
    <source>
        <dbReference type="ARBA" id="ARBA00005380"/>
    </source>
</evidence>
<dbReference type="InterPro" id="IPR011611">
    <property type="entry name" value="PfkB_dom"/>
</dbReference>
<comment type="function">
    <text evidence="12">Catalyzes the phosphorylation of ribose at O-5 in a reaction requiring ATP and magnesium. The resulting D-ribose-5-phosphate can then be used either for sythesis of nucleotides, histidine, and tryptophan, or as a component of the pentose phosphate pathway.</text>
</comment>
<dbReference type="InterPro" id="IPR011877">
    <property type="entry name" value="Ribokinase"/>
</dbReference>
<keyword evidence="4 12" id="KW-0808">Transferase</keyword>
<dbReference type="PRINTS" id="PR00990">
    <property type="entry name" value="RIBOKINASE"/>
</dbReference>
<comment type="catalytic activity">
    <reaction evidence="12">
        <text>D-ribose + ATP = D-ribose 5-phosphate + ADP + H(+)</text>
        <dbReference type="Rhea" id="RHEA:13697"/>
        <dbReference type="ChEBI" id="CHEBI:15378"/>
        <dbReference type="ChEBI" id="CHEBI:30616"/>
        <dbReference type="ChEBI" id="CHEBI:47013"/>
        <dbReference type="ChEBI" id="CHEBI:78346"/>
        <dbReference type="ChEBI" id="CHEBI:456216"/>
        <dbReference type="EC" id="2.7.1.15"/>
    </reaction>
</comment>
<dbReference type="PANTHER" id="PTHR10584:SF166">
    <property type="entry name" value="RIBOKINASE"/>
    <property type="match status" value="1"/>
</dbReference>
<evidence type="ECO:0000313" key="15">
    <source>
        <dbReference type="Proteomes" id="UP000019494"/>
    </source>
</evidence>
<comment type="subcellular location">
    <subcellularLocation>
        <location evidence="12">Cytoplasm</location>
    </subcellularLocation>
</comment>
<sequence length="271" mass="27505">MGRVIVVGSLNVDLVTMVERHPKPGETVLGESVGRFAGGKGANQAVAARRAGGDVVMVGAVGSDDAGDAYLQRLADLGIDARVSRIDGTPTGTAVITIDQSGENSIIVVPGANGEFDAREVGARPGDVVLLQLEIPLDCVTRVARESRRAGARVVINLAPYGSLPDDVIAIADPLVVNETEAALLADAGRLPTSLLVTFGAAGAMWDGERVDGIPLDADEVVDSVGAGDAFCGALAAALADGVSRTEALHRANAAGAAAVRWSGAQPDGRL</sequence>
<name>W9GHF2_9MICO</name>
<evidence type="ECO:0000256" key="4">
    <source>
        <dbReference type="ARBA" id="ARBA00022679"/>
    </source>
</evidence>
<dbReference type="Pfam" id="PF00294">
    <property type="entry name" value="PfkB"/>
    <property type="match status" value="1"/>
</dbReference>
<feature type="domain" description="Carbohydrate kinase PfkB" evidence="13">
    <location>
        <begin position="2"/>
        <end position="267"/>
    </location>
</feature>
<evidence type="ECO:0000256" key="11">
    <source>
        <dbReference type="ARBA" id="ARBA00023277"/>
    </source>
</evidence>
<evidence type="ECO:0000256" key="6">
    <source>
        <dbReference type="ARBA" id="ARBA00022741"/>
    </source>
</evidence>
<dbReference type="HAMAP" id="MF_01987">
    <property type="entry name" value="Ribokinase"/>
    <property type="match status" value="1"/>
</dbReference>
<keyword evidence="5 12" id="KW-0479">Metal-binding</keyword>
<gene>
    <name evidence="12" type="primary">rbsK</name>
    <name evidence="14" type="ORF">N864_14995</name>
</gene>
<feature type="binding site" evidence="12">
    <location>
        <begin position="11"/>
        <end position="13"/>
    </location>
    <ligand>
        <name>substrate</name>
    </ligand>
</feature>
<dbReference type="PANTHER" id="PTHR10584">
    <property type="entry name" value="SUGAR KINASE"/>
    <property type="match status" value="1"/>
</dbReference>
<dbReference type="EC" id="2.7.1.15" evidence="2 12"/>
<feature type="active site" description="Proton acceptor" evidence="12">
    <location>
        <position position="229"/>
    </location>
</feature>
<dbReference type="GO" id="GO:0004747">
    <property type="term" value="F:ribokinase activity"/>
    <property type="evidence" value="ECO:0007669"/>
    <property type="project" value="UniProtKB-UniRule"/>
</dbReference>
<feature type="binding site" evidence="12">
    <location>
        <position position="264"/>
    </location>
    <ligand>
        <name>K(+)</name>
        <dbReference type="ChEBI" id="CHEBI:29103"/>
    </ligand>
</feature>
<feature type="binding site" evidence="12">
    <location>
        <begin position="39"/>
        <end position="43"/>
    </location>
    <ligand>
        <name>substrate</name>
    </ligand>
</feature>
<dbReference type="AlphaFoldDB" id="W9GHF2"/>
<organism evidence="14 15">
    <name type="scientific">Intrasporangium chromatireducens Q5-1</name>
    <dbReference type="NCBI Taxonomy" id="584657"/>
    <lineage>
        <taxon>Bacteria</taxon>
        <taxon>Bacillati</taxon>
        <taxon>Actinomycetota</taxon>
        <taxon>Actinomycetes</taxon>
        <taxon>Micrococcales</taxon>
        <taxon>Intrasporangiaceae</taxon>
        <taxon>Intrasporangium</taxon>
    </lineage>
</organism>
<feature type="binding site" evidence="12">
    <location>
        <position position="225"/>
    </location>
    <ligand>
        <name>K(+)</name>
        <dbReference type="ChEBI" id="CHEBI:29103"/>
    </ligand>
</feature>
<evidence type="ECO:0000256" key="3">
    <source>
        <dbReference type="ARBA" id="ARBA00016943"/>
    </source>
</evidence>
<evidence type="ECO:0000256" key="2">
    <source>
        <dbReference type="ARBA" id="ARBA00012035"/>
    </source>
</evidence>
<feature type="binding site" evidence="12">
    <location>
        <begin position="228"/>
        <end position="229"/>
    </location>
    <ligand>
        <name>ATP</name>
        <dbReference type="ChEBI" id="CHEBI:30616"/>
    </ligand>
</feature>
<dbReference type="CDD" id="cd01174">
    <property type="entry name" value="ribokinase"/>
    <property type="match status" value="1"/>
</dbReference>
<evidence type="ECO:0000256" key="10">
    <source>
        <dbReference type="ARBA" id="ARBA00022958"/>
    </source>
</evidence>
<comment type="activity regulation">
    <text evidence="12">Activated by a monovalent cation that binds near, but not in, the active site. The most likely occupant of the site in vivo is potassium. Ion binding induces a conformational change that may alter substrate affinity.</text>
</comment>
<reference evidence="15" key="1">
    <citation type="submission" date="2013-08" db="EMBL/GenBank/DDBJ databases">
        <title>Intrasporangium oryzae NRRL B-24470.</title>
        <authorList>
            <person name="Liu H."/>
            <person name="Wang G."/>
        </authorList>
    </citation>
    <scope>NUCLEOTIDE SEQUENCE [LARGE SCALE GENOMIC DNA]</scope>
    <source>
        <strain evidence="15">Q5-1</strain>
    </source>
</reference>
<feature type="binding site" evidence="12">
    <location>
        <position position="134"/>
    </location>
    <ligand>
        <name>substrate</name>
    </ligand>
</feature>
<comment type="caution">
    <text evidence="12">Lacks conserved residue(s) required for the propagation of feature annotation.</text>
</comment>
<dbReference type="GO" id="GO:0005829">
    <property type="term" value="C:cytosol"/>
    <property type="evidence" value="ECO:0007669"/>
    <property type="project" value="TreeGrafter"/>
</dbReference>
<dbReference type="GO" id="GO:0019303">
    <property type="term" value="P:D-ribose catabolic process"/>
    <property type="evidence" value="ECO:0007669"/>
    <property type="project" value="UniProtKB-UniRule"/>
</dbReference>
<feature type="binding site" evidence="12">
    <location>
        <position position="229"/>
    </location>
    <ligand>
        <name>substrate</name>
    </ligand>
</feature>
<dbReference type="Gene3D" id="3.40.1190.20">
    <property type="match status" value="1"/>
</dbReference>
<evidence type="ECO:0000256" key="7">
    <source>
        <dbReference type="ARBA" id="ARBA00022777"/>
    </source>
</evidence>
<keyword evidence="8 12" id="KW-0067">ATP-binding</keyword>
<comment type="cofactor">
    <cofactor evidence="12">
        <name>Mg(2+)</name>
        <dbReference type="ChEBI" id="CHEBI:18420"/>
    </cofactor>
    <text evidence="12">Requires a divalent cation, most likely magnesium in vivo, as an electrophilic catalyst to aid phosphoryl group transfer. It is the chelate of the metal and the nucleotide that is the actual substrate.</text>
</comment>
<dbReference type="SUPFAM" id="SSF53613">
    <property type="entry name" value="Ribokinase-like"/>
    <property type="match status" value="1"/>
</dbReference>
<comment type="similarity">
    <text evidence="1">Belongs to the carbohydrate kinase pfkB family.</text>
</comment>
<dbReference type="OrthoDB" id="9775849at2"/>
<dbReference type="UniPathway" id="UPA00916">
    <property type="reaction ID" value="UER00889"/>
</dbReference>
<feature type="binding site" evidence="12">
    <location>
        <position position="223"/>
    </location>
    <ligand>
        <name>K(+)</name>
        <dbReference type="ChEBI" id="CHEBI:29103"/>
    </ligand>
</feature>